<keyword evidence="4" id="KW-1185">Reference proteome</keyword>
<accession>A0ABU9N8G9</accession>
<dbReference type="PROSITE" id="PS51898">
    <property type="entry name" value="TYR_RECOMBINASE"/>
    <property type="match status" value="1"/>
</dbReference>
<gene>
    <name evidence="3" type="ORF">WFZ85_15300</name>
</gene>
<dbReference type="PANTHER" id="PTHR30349">
    <property type="entry name" value="PHAGE INTEGRASE-RELATED"/>
    <property type="match status" value="1"/>
</dbReference>
<evidence type="ECO:0000256" key="1">
    <source>
        <dbReference type="ARBA" id="ARBA00023172"/>
    </source>
</evidence>
<dbReference type="InterPro" id="IPR050090">
    <property type="entry name" value="Tyrosine_recombinase_XerCD"/>
</dbReference>
<sequence length="202" mass="23362">MYFKTCRDTKIEIDKIHRPKREKVLPNVLSKEEVKAILNAHENIKHKMMLSLIYSCGLRCGELLALKPVNIDSKRNIILLKNAKGKKDRIAPLSLKILEMLREYYKLFKPTTYLFEGLIEGTPYSDKSLQQVLKQALQKTGITKPVTLHWLRHSYATHLLESGTDLRYIQELLGHNSSKTTEIYTHVSTKSIQQIKSPFDDL</sequence>
<dbReference type="EMBL" id="JBCGDO010000039">
    <property type="protein sequence ID" value="MEM0543972.1"/>
    <property type="molecule type" value="Genomic_DNA"/>
</dbReference>
<dbReference type="Gene3D" id="1.10.443.10">
    <property type="entry name" value="Intergrase catalytic core"/>
    <property type="match status" value="1"/>
</dbReference>
<organism evidence="3 4">
    <name type="scientific">Flavobacterium aureirubrum</name>
    <dbReference type="NCBI Taxonomy" id="3133147"/>
    <lineage>
        <taxon>Bacteria</taxon>
        <taxon>Pseudomonadati</taxon>
        <taxon>Bacteroidota</taxon>
        <taxon>Flavobacteriia</taxon>
        <taxon>Flavobacteriales</taxon>
        <taxon>Flavobacteriaceae</taxon>
        <taxon>Flavobacterium</taxon>
    </lineage>
</organism>
<name>A0ABU9N8G9_9FLAO</name>
<proteinExistence type="predicted"/>
<dbReference type="InterPro" id="IPR013762">
    <property type="entry name" value="Integrase-like_cat_sf"/>
</dbReference>
<dbReference type="SUPFAM" id="SSF56349">
    <property type="entry name" value="DNA breaking-rejoining enzymes"/>
    <property type="match status" value="1"/>
</dbReference>
<dbReference type="RefSeq" id="WP_342697139.1">
    <property type="nucleotide sequence ID" value="NZ_JBCGDO010000039.1"/>
</dbReference>
<evidence type="ECO:0000313" key="3">
    <source>
        <dbReference type="EMBL" id="MEM0543972.1"/>
    </source>
</evidence>
<comment type="caution">
    <text evidence="3">The sequence shown here is derived from an EMBL/GenBank/DDBJ whole genome shotgun (WGS) entry which is preliminary data.</text>
</comment>
<protein>
    <submittedName>
        <fullName evidence="3">Tyrosine-type recombinase/integrase</fullName>
    </submittedName>
</protein>
<dbReference type="PANTHER" id="PTHR30349:SF64">
    <property type="entry name" value="PROPHAGE INTEGRASE INTD-RELATED"/>
    <property type="match status" value="1"/>
</dbReference>
<dbReference type="InterPro" id="IPR011010">
    <property type="entry name" value="DNA_brk_join_enz"/>
</dbReference>
<dbReference type="InterPro" id="IPR002104">
    <property type="entry name" value="Integrase_catalytic"/>
</dbReference>
<reference evidence="3 4" key="1">
    <citation type="submission" date="2024-03" db="EMBL/GenBank/DDBJ databases">
        <title>Two novel species of the genus Flavobacterium exhibiting potentially degradation of complex polysaccharides.</title>
        <authorList>
            <person name="Lian X."/>
        </authorList>
    </citation>
    <scope>NUCLEOTIDE SEQUENCE [LARGE SCALE GENOMIC DNA]</scope>
    <source>
        <strain evidence="4">j3</strain>
    </source>
</reference>
<dbReference type="Proteomes" id="UP001460072">
    <property type="component" value="Unassembled WGS sequence"/>
</dbReference>
<keyword evidence="1" id="KW-0233">DNA recombination</keyword>
<feature type="domain" description="Tyr recombinase" evidence="2">
    <location>
        <begin position="24"/>
        <end position="197"/>
    </location>
</feature>
<dbReference type="Pfam" id="PF00589">
    <property type="entry name" value="Phage_integrase"/>
    <property type="match status" value="1"/>
</dbReference>
<evidence type="ECO:0000313" key="4">
    <source>
        <dbReference type="Proteomes" id="UP001460072"/>
    </source>
</evidence>
<evidence type="ECO:0000259" key="2">
    <source>
        <dbReference type="PROSITE" id="PS51898"/>
    </source>
</evidence>